<reference evidence="2 3" key="1">
    <citation type="submission" date="2019-03" db="EMBL/GenBank/DDBJ databases">
        <title>First draft genome of Liparis tanakae, snailfish: a comprehensive survey of snailfish specific genes.</title>
        <authorList>
            <person name="Kim W."/>
            <person name="Song I."/>
            <person name="Jeong J.-H."/>
            <person name="Kim D."/>
            <person name="Kim S."/>
            <person name="Ryu S."/>
            <person name="Song J.Y."/>
            <person name="Lee S.K."/>
        </authorList>
    </citation>
    <scope>NUCLEOTIDE SEQUENCE [LARGE SCALE GENOMIC DNA]</scope>
    <source>
        <tissue evidence="2">Muscle</tissue>
    </source>
</reference>
<evidence type="ECO:0000313" key="2">
    <source>
        <dbReference type="EMBL" id="TNN72072.1"/>
    </source>
</evidence>
<organism evidence="2 3">
    <name type="scientific">Liparis tanakae</name>
    <name type="common">Tanaka's snailfish</name>
    <dbReference type="NCBI Taxonomy" id="230148"/>
    <lineage>
        <taxon>Eukaryota</taxon>
        <taxon>Metazoa</taxon>
        <taxon>Chordata</taxon>
        <taxon>Craniata</taxon>
        <taxon>Vertebrata</taxon>
        <taxon>Euteleostomi</taxon>
        <taxon>Actinopterygii</taxon>
        <taxon>Neopterygii</taxon>
        <taxon>Teleostei</taxon>
        <taxon>Neoteleostei</taxon>
        <taxon>Acanthomorphata</taxon>
        <taxon>Eupercaria</taxon>
        <taxon>Perciformes</taxon>
        <taxon>Cottioidei</taxon>
        <taxon>Cottales</taxon>
        <taxon>Liparidae</taxon>
        <taxon>Liparis</taxon>
    </lineage>
</organism>
<comment type="caution">
    <text evidence="2">The sequence shown here is derived from an EMBL/GenBank/DDBJ whole genome shotgun (WGS) entry which is preliminary data.</text>
</comment>
<protein>
    <submittedName>
        <fullName evidence="2">Uncharacterized protein</fullName>
    </submittedName>
</protein>
<name>A0A4Z2I485_9TELE</name>
<sequence length="85" mass="9234">MTPKTPKDDVYTGPKHGEHQREPTCPEEASRLMVPPGGSPVDSPVDLLEALRLISVTMSRDTWVVNCSRSENFSVMVLGGALPNT</sequence>
<feature type="region of interest" description="Disordered" evidence="1">
    <location>
        <begin position="1"/>
        <end position="28"/>
    </location>
</feature>
<proteinExistence type="predicted"/>
<evidence type="ECO:0000256" key="1">
    <source>
        <dbReference type="SAM" id="MobiDB-lite"/>
    </source>
</evidence>
<accession>A0A4Z2I485</accession>
<dbReference type="AlphaFoldDB" id="A0A4Z2I485"/>
<dbReference type="Proteomes" id="UP000314294">
    <property type="component" value="Unassembled WGS sequence"/>
</dbReference>
<dbReference type="EMBL" id="SRLO01000142">
    <property type="protein sequence ID" value="TNN72072.1"/>
    <property type="molecule type" value="Genomic_DNA"/>
</dbReference>
<keyword evidence="3" id="KW-1185">Reference proteome</keyword>
<gene>
    <name evidence="2" type="ORF">EYF80_017649</name>
</gene>
<evidence type="ECO:0000313" key="3">
    <source>
        <dbReference type="Proteomes" id="UP000314294"/>
    </source>
</evidence>